<feature type="region of interest" description="Disordered" evidence="1">
    <location>
        <begin position="307"/>
        <end position="367"/>
    </location>
</feature>
<organism evidence="3">
    <name type="scientific">Pseudogymnoascus destructans</name>
    <dbReference type="NCBI Taxonomy" id="655981"/>
    <lineage>
        <taxon>Eukaryota</taxon>
        <taxon>Fungi</taxon>
        <taxon>Dikarya</taxon>
        <taxon>Ascomycota</taxon>
        <taxon>Pezizomycotina</taxon>
        <taxon>Leotiomycetes</taxon>
        <taxon>Thelebolales</taxon>
        <taxon>Thelebolaceae</taxon>
        <taxon>Pseudogymnoascus</taxon>
    </lineage>
</organism>
<feature type="compositionally biased region" description="Polar residues" evidence="1">
    <location>
        <begin position="317"/>
        <end position="326"/>
    </location>
</feature>
<dbReference type="OrthoDB" id="3436939at2759"/>
<dbReference type="InterPro" id="IPR004875">
    <property type="entry name" value="DDE_SF_endonuclease_dom"/>
</dbReference>
<protein>
    <recommendedName>
        <fullName evidence="2">DDE-1 domain-containing protein</fullName>
    </recommendedName>
</protein>
<dbReference type="PANTHER" id="PTHR19303:SF62">
    <property type="entry name" value="HTH CENPB-TYPE DOMAIN-CONTAINING PROTEIN-RELATED"/>
    <property type="match status" value="1"/>
</dbReference>
<dbReference type="AlphaFoldDB" id="A0A2P6FGH3"/>
<dbReference type="PANTHER" id="PTHR19303">
    <property type="entry name" value="TRANSPOSON"/>
    <property type="match status" value="1"/>
</dbReference>
<evidence type="ECO:0000259" key="2">
    <source>
        <dbReference type="Pfam" id="PF03184"/>
    </source>
</evidence>
<evidence type="ECO:0000313" key="3">
    <source>
        <dbReference type="EMBL" id="PQM43486.1"/>
    </source>
</evidence>
<gene>
    <name evidence="3" type="ORF">VC83_09613</name>
</gene>
<name>A0A2P6FGH3_9PEZI</name>
<dbReference type="VEuPathDB" id="FungiDB:GMDG_08824"/>
<reference evidence="3" key="1">
    <citation type="submission" date="2016-03" db="EMBL/GenBank/DDBJ databases">
        <title>Updated assembly of Pseudogymnoascus destructans, the fungus causing white-nose syndrome of bats.</title>
        <authorList>
            <person name="Palmer J.M."/>
            <person name="Drees K.P."/>
            <person name="Foster J.T."/>
            <person name="Lindner D.L."/>
        </authorList>
    </citation>
    <scope>NUCLEOTIDE SEQUENCE [LARGE SCALE GENOMIC DNA]</scope>
    <source>
        <strain evidence="3">20631-21</strain>
    </source>
</reference>
<sequence>MAGFMMGIISTATVVTSSDGRTKAKKVQPGNREWATVIQGINSQGWAIPPFIIVAGKNHLTSWYENSRFPPNWVIAVTDNGWTTNEKGMDWIRHFEKHTKPRTVGGYCLFIVDGHESHHSDEFEEYCKENNIITLCMLAHSSHILQPLDVGCFGPLKRAYGQQIENMMQAHITHITKDDFFPTFHAAFFIAMTENNIRGGFRGTGLFPFDPDSVVSMLDLRFRTPTPQNSRPSTAQPWVSQTPNNQNEALSQTAFIKNRIAHHQNSSPTSIYNAVDQFAKGASHMMYQLALLKAENEMLQQGMEQLSKRRRAKKTRLQQGGSLTQHEAQELQDERDLAQQVKQETQAGSGRKPRKETRARRCGNCGGTKHNARTCQMVIEVSEDEYST</sequence>
<dbReference type="GeneID" id="36292643"/>
<feature type="domain" description="DDE-1" evidence="2">
    <location>
        <begin position="32"/>
        <end position="196"/>
    </location>
</feature>
<dbReference type="GO" id="GO:0005634">
    <property type="term" value="C:nucleus"/>
    <property type="evidence" value="ECO:0007669"/>
    <property type="project" value="TreeGrafter"/>
</dbReference>
<dbReference type="RefSeq" id="XP_024328794.1">
    <property type="nucleotide sequence ID" value="XM_024473026.1"/>
</dbReference>
<dbReference type="GO" id="GO:0003677">
    <property type="term" value="F:DNA binding"/>
    <property type="evidence" value="ECO:0007669"/>
    <property type="project" value="TreeGrafter"/>
</dbReference>
<evidence type="ECO:0000256" key="1">
    <source>
        <dbReference type="SAM" id="MobiDB-lite"/>
    </source>
</evidence>
<dbReference type="InterPro" id="IPR050863">
    <property type="entry name" value="CenT-Element_Derived"/>
</dbReference>
<accession>A0A2P6FGH3</accession>
<proteinExistence type="predicted"/>
<feature type="compositionally biased region" description="Basic and acidic residues" evidence="1">
    <location>
        <begin position="327"/>
        <end position="337"/>
    </location>
</feature>
<dbReference type="Pfam" id="PF03184">
    <property type="entry name" value="DDE_1"/>
    <property type="match status" value="1"/>
</dbReference>
<dbReference type="Proteomes" id="UP000077154">
    <property type="component" value="Unassembled WGS sequence"/>
</dbReference>
<feature type="compositionally biased region" description="Basic residues" evidence="1">
    <location>
        <begin position="351"/>
        <end position="361"/>
    </location>
</feature>
<dbReference type="EMBL" id="KV441391">
    <property type="protein sequence ID" value="PQM43486.1"/>
    <property type="molecule type" value="Genomic_DNA"/>
</dbReference>